<comment type="caution">
    <text evidence="14">The sequence shown here is derived from an EMBL/GenBank/DDBJ whole genome shotgun (WGS) entry which is preliminary data.</text>
</comment>
<evidence type="ECO:0000256" key="6">
    <source>
        <dbReference type="ARBA" id="ARBA00022692"/>
    </source>
</evidence>
<evidence type="ECO:0000259" key="13">
    <source>
        <dbReference type="Pfam" id="PF18075"/>
    </source>
</evidence>
<evidence type="ECO:0000256" key="8">
    <source>
        <dbReference type="ARBA" id="ARBA00023136"/>
    </source>
</evidence>
<keyword evidence="8 10" id="KW-0472">Membrane</keyword>
<dbReference type="PANTHER" id="PTHR47755">
    <property type="entry name" value="CELL DIVISION PROTEIN FTSX"/>
    <property type="match status" value="1"/>
</dbReference>
<accession>A0A1J4T7R1</accession>
<dbReference type="Pfam" id="PF02687">
    <property type="entry name" value="FtsX"/>
    <property type="match status" value="1"/>
</dbReference>
<dbReference type="EMBL" id="MNUV01000058">
    <property type="protein sequence ID" value="OIO06877.1"/>
    <property type="molecule type" value="Genomic_DNA"/>
</dbReference>
<evidence type="ECO:0000256" key="9">
    <source>
        <dbReference type="ARBA" id="ARBA00023306"/>
    </source>
</evidence>
<dbReference type="InterPro" id="IPR003838">
    <property type="entry name" value="ABC3_permease_C"/>
</dbReference>
<feature type="transmembrane region" description="Helical" evidence="11">
    <location>
        <begin position="222"/>
        <end position="250"/>
    </location>
</feature>
<evidence type="ECO:0000256" key="7">
    <source>
        <dbReference type="ARBA" id="ARBA00022989"/>
    </source>
</evidence>
<evidence type="ECO:0000256" key="3">
    <source>
        <dbReference type="ARBA" id="ARBA00021907"/>
    </source>
</evidence>
<dbReference type="PIRSF" id="PIRSF003097">
    <property type="entry name" value="FtsX"/>
    <property type="match status" value="1"/>
</dbReference>
<dbReference type="GO" id="GO:0051301">
    <property type="term" value="P:cell division"/>
    <property type="evidence" value="ECO:0007669"/>
    <property type="project" value="UniProtKB-KW"/>
</dbReference>
<protein>
    <recommendedName>
        <fullName evidence="3 10">Cell division protein FtsX</fullName>
    </recommendedName>
</protein>
<feature type="domain" description="FtsX extracellular" evidence="13">
    <location>
        <begin position="59"/>
        <end position="148"/>
    </location>
</feature>
<gene>
    <name evidence="14" type="ORF">AUJ35_03205</name>
</gene>
<dbReference type="AlphaFoldDB" id="A0A1J4T7R1"/>
<evidence type="ECO:0000256" key="10">
    <source>
        <dbReference type="PIRNR" id="PIRNR003097"/>
    </source>
</evidence>
<comment type="subcellular location">
    <subcellularLocation>
        <location evidence="1">Cell membrane</location>
        <topology evidence="1">Multi-pass membrane protein</topology>
    </subcellularLocation>
</comment>
<comment type="similarity">
    <text evidence="2 10">Belongs to the ABC-4 integral membrane protein family. FtsX subfamily.</text>
</comment>
<sequence length="303" mass="34505">MFLSLIRIIKFSLQDISRNVWLTIATVTILVLALLSVNTLLTVDVLSRHAIDAVKEKIDISLYLKADASEEQVTSLKTEISQMSKVKQVMYTSKADALRSFRETNADNPEVLAALRELGRNPLSPSLIIVPNNVEEAPQLINEVKQIDSDIIESRDFTDNTLILDKINDITKKISEVGLFIICIFLFTSMLVAYNSIKVAIYTHRREIEIMRLVGASNSFIYLPFVLSAVIYAFLSVMLIIILFYPFLGILQPYLEVFFMDYNINIIDYFLNNFIIIFGLQFLVVSIISVLSSWLAIRRYAKV</sequence>
<evidence type="ECO:0000313" key="14">
    <source>
        <dbReference type="EMBL" id="OIO06877.1"/>
    </source>
</evidence>
<dbReference type="InterPro" id="IPR004513">
    <property type="entry name" value="FtsX"/>
</dbReference>
<evidence type="ECO:0000313" key="15">
    <source>
        <dbReference type="Proteomes" id="UP000182860"/>
    </source>
</evidence>
<keyword evidence="6 11" id="KW-0812">Transmembrane</keyword>
<feature type="domain" description="ABC3 transporter permease C-terminal" evidence="12">
    <location>
        <begin position="180"/>
        <end position="299"/>
    </location>
</feature>
<evidence type="ECO:0000256" key="11">
    <source>
        <dbReference type="SAM" id="Phobius"/>
    </source>
</evidence>
<dbReference type="Gene3D" id="3.30.70.3040">
    <property type="match status" value="1"/>
</dbReference>
<feature type="transmembrane region" description="Helical" evidence="11">
    <location>
        <begin position="177"/>
        <end position="201"/>
    </location>
</feature>
<dbReference type="InterPro" id="IPR040690">
    <property type="entry name" value="FtsX_ECD"/>
</dbReference>
<evidence type="ECO:0000256" key="1">
    <source>
        <dbReference type="ARBA" id="ARBA00004651"/>
    </source>
</evidence>
<feature type="transmembrane region" description="Helical" evidence="11">
    <location>
        <begin position="270"/>
        <end position="297"/>
    </location>
</feature>
<evidence type="ECO:0000259" key="12">
    <source>
        <dbReference type="Pfam" id="PF02687"/>
    </source>
</evidence>
<evidence type="ECO:0000256" key="4">
    <source>
        <dbReference type="ARBA" id="ARBA00022475"/>
    </source>
</evidence>
<organism evidence="14 15">
    <name type="scientific">Candidatus Falkowbacteria bacterium CG1_02_41_21</name>
    <dbReference type="NCBI Taxonomy" id="1805147"/>
    <lineage>
        <taxon>Bacteria</taxon>
        <taxon>Candidatus Falkowiibacteriota</taxon>
    </lineage>
</organism>
<name>A0A1J4T7R1_9BACT</name>
<dbReference type="PANTHER" id="PTHR47755:SF1">
    <property type="entry name" value="CELL DIVISION PROTEIN FTSX"/>
    <property type="match status" value="1"/>
</dbReference>
<dbReference type="Proteomes" id="UP000182860">
    <property type="component" value="Unassembled WGS sequence"/>
</dbReference>
<dbReference type="GO" id="GO:0005886">
    <property type="term" value="C:plasma membrane"/>
    <property type="evidence" value="ECO:0007669"/>
    <property type="project" value="UniProtKB-SubCell"/>
</dbReference>
<keyword evidence="9 10" id="KW-0131">Cell cycle</keyword>
<reference evidence="14 15" key="1">
    <citation type="journal article" date="2016" name="Environ. Microbiol.">
        <title>Genomic resolution of a cold subsurface aquifer community provides metabolic insights for novel microbes adapted to high CO concentrations.</title>
        <authorList>
            <person name="Probst A.J."/>
            <person name="Castelle C.J."/>
            <person name="Singh A."/>
            <person name="Brown C.T."/>
            <person name="Anantharaman K."/>
            <person name="Sharon I."/>
            <person name="Hug L.A."/>
            <person name="Burstein D."/>
            <person name="Emerson J.B."/>
            <person name="Thomas B.C."/>
            <person name="Banfield J.F."/>
        </authorList>
    </citation>
    <scope>NUCLEOTIDE SEQUENCE [LARGE SCALE GENOMIC DNA]</scope>
    <source>
        <strain evidence="14">CG1_02_41_21</strain>
    </source>
</reference>
<keyword evidence="4 10" id="KW-1003">Cell membrane</keyword>
<keyword evidence="7 11" id="KW-1133">Transmembrane helix</keyword>
<keyword evidence="5 10" id="KW-0132">Cell division</keyword>
<evidence type="ECO:0000256" key="5">
    <source>
        <dbReference type="ARBA" id="ARBA00022618"/>
    </source>
</evidence>
<feature type="transmembrane region" description="Helical" evidence="11">
    <location>
        <begin position="20"/>
        <end position="41"/>
    </location>
</feature>
<evidence type="ECO:0000256" key="2">
    <source>
        <dbReference type="ARBA" id="ARBA00007379"/>
    </source>
</evidence>
<dbReference type="Pfam" id="PF18075">
    <property type="entry name" value="FtsX_ECD"/>
    <property type="match status" value="1"/>
</dbReference>
<proteinExistence type="inferred from homology"/>